<dbReference type="GO" id="GO:0005886">
    <property type="term" value="C:plasma membrane"/>
    <property type="evidence" value="ECO:0007669"/>
    <property type="project" value="TreeGrafter"/>
</dbReference>
<dbReference type="PANTHER" id="PTHR30258">
    <property type="entry name" value="TYPE II SECRETION SYSTEM PROTEIN GSPE-RELATED"/>
    <property type="match status" value="1"/>
</dbReference>
<dbReference type="Pfam" id="PF00437">
    <property type="entry name" value="T2SSE"/>
    <property type="match status" value="1"/>
</dbReference>
<gene>
    <name evidence="5" type="ORF">H9964_05415</name>
</gene>
<dbReference type="SUPFAM" id="SSF52540">
    <property type="entry name" value="P-loop containing nucleoside triphosphate hydrolases"/>
    <property type="match status" value="1"/>
</dbReference>
<name>A0A9D2K031_9FIRM</name>
<reference evidence="5" key="1">
    <citation type="journal article" date="2021" name="PeerJ">
        <title>Extensive microbial diversity within the chicken gut microbiome revealed by metagenomics and culture.</title>
        <authorList>
            <person name="Gilroy R."/>
            <person name="Ravi A."/>
            <person name="Getino M."/>
            <person name="Pursley I."/>
            <person name="Horton D.L."/>
            <person name="Alikhan N.F."/>
            <person name="Baker D."/>
            <person name="Gharbi K."/>
            <person name="Hall N."/>
            <person name="Watson M."/>
            <person name="Adriaenssens E.M."/>
            <person name="Foster-Nyarko E."/>
            <person name="Jarju S."/>
            <person name="Secka A."/>
            <person name="Antonio M."/>
            <person name="Oren A."/>
            <person name="Chaudhuri R.R."/>
            <person name="La Ragione R."/>
            <person name="Hildebrand F."/>
            <person name="Pallen M.J."/>
        </authorList>
    </citation>
    <scope>NUCLEOTIDE SEQUENCE</scope>
    <source>
        <strain evidence="5">ChiW7-2402</strain>
    </source>
</reference>
<keyword evidence="3" id="KW-0067">ATP-binding</keyword>
<reference evidence="5" key="2">
    <citation type="submission" date="2021-04" db="EMBL/GenBank/DDBJ databases">
        <authorList>
            <person name="Gilroy R."/>
        </authorList>
    </citation>
    <scope>NUCLEOTIDE SEQUENCE</scope>
    <source>
        <strain evidence="5">ChiW7-2402</strain>
    </source>
</reference>
<evidence type="ECO:0000256" key="2">
    <source>
        <dbReference type="ARBA" id="ARBA00022741"/>
    </source>
</evidence>
<dbReference type="EMBL" id="DXBB01000074">
    <property type="protein sequence ID" value="HIZ72997.1"/>
    <property type="molecule type" value="Genomic_DNA"/>
</dbReference>
<dbReference type="InterPro" id="IPR001482">
    <property type="entry name" value="T2SS/T4SS_dom"/>
</dbReference>
<comment type="caution">
    <text evidence="5">The sequence shown here is derived from an EMBL/GenBank/DDBJ whole genome shotgun (WGS) entry which is preliminary data.</text>
</comment>
<feature type="domain" description="Bacterial type II secretion system protein E" evidence="4">
    <location>
        <begin position="238"/>
        <end position="252"/>
    </location>
</feature>
<evidence type="ECO:0000313" key="6">
    <source>
        <dbReference type="Proteomes" id="UP000824102"/>
    </source>
</evidence>
<evidence type="ECO:0000256" key="3">
    <source>
        <dbReference type="ARBA" id="ARBA00022840"/>
    </source>
</evidence>
<dbReference type="PANTHER" id="PTHR30258:SF2">
    <property type="entry name" value="COMG OPERON PROTEIN 1"/>
    <property type="match status" value="1"/>
</dbReference>
<dbReference type="GO" id="GO:0005524">
    <property type="term" value="F:ATP binding"/>
    <property type="evidence" value="ECO:0007669"/>
    <property type="project" value="UniProtKB-KW"/>
</dbReference>
<accession>A0A9D2K031</accession>
<dbReference type="AlphaFoldDB" id="A0A9D2K031"/>
<organism evidence="5 6">
    <name type="scientific">Candidatus Gallimonas intestinavium</name>
    <dbReference type="NCBI Taxonomy" id="2838603"/>
    <lineage>
        <taxon>Bacteria</taxon>
        <taxon>Bacillati</taxon>
        <taxon>Bacillota</taxon>
        <taxon>Clostridia</taxon>
        <taxon>Candidatus Gallimonas</taxon>
    </lineage>
</organism>
<comment type="similarity">
    <text evidence="1">Belongs to the GSP E family.</text>
</comment>
<keyword evidence="2" id="KW-0547">Nucleotide-binding</keyword>
<dbReference type="Gene3D" id="3.40.50.300">
    <property type="entry name" value="P-loop containing nucleotide triphosphate hydrolases"/>
    <property type="match status" value="1"/>
</dbReference>
<evidence type="ECO:0000259" key="4">
    <source>
        <dbReference type="PROSITE" id="PS00662"/>
    </source>
</evidence>
<dbReference type="Gene3D" id="3.30.450.90">
    <property type="match status" value="1"/>
</dbReference>
<dbReference type="InterPro" id="IPR027417">
    <property type="entry name" value="P-loop_NTPase"/>
</dbReference>
<dbReference type="PROSITE" id="PS00662">
    <property type="entry name" value="T2SP_E"/>
    <property type="match status" value="1"/>
</dbReference>
<dbReference type="CDD" id="cd01129">
    <property type="entry name" value="PulE-GspE-like"/>
    <property type="match status" value="1"/>
</dbReference>
<dbReference type="InterPro" id="IPR003593">
    <property type="entry name" value="AAA+_ATPase"/>
</dbReference>
<dbReference type="SMART" id="SM00382">
    <property type="entry name" value="AAA"/>
    <property type="match status" value="1"/>
</dbReference>
<proteinExistence type="inferred from homology"/>
<evidence type="ECO:0000313" key="5">
    <source>
        <dbReference type="EMBL" id="HIZ72997.1"/>
    </source>
</evidence>
<dbReference type="GO" id="GO:0016887">
    <property type="term" value="F:ATP hydrolysis activity"/>
    <property type="evidence" value="ECO:0007669"/>
    <property type="project" value="TreeGrafter"/>
</dbReference>
<protein>
    <submittedName>
        <fullName evidence="5">GspE/PulE family protein</fullName>
    </submittedName>
</protein>
<sequence length="425" mass="46844">MTKEEHLKSELKRLSEEEADAVRRLTEPTPRHFALEEAPAVLLTEALLRHASLLGASDIHVSPGEENVLVRFRIDGDLRDHLSFPKEGYPAVCARLKISSGMNVAETHLPQDGRMGFSFYGKEYDVRLSSFPTIHGETFVLRLLVRDCPFTFERLGYRPSEQAAVKRMLAKPGLVLITGPTGCGKSTTLACFLLMLATRSRHIVTIEDPVEYIVSGTDQLSLPTDGKLRFADALRSVLRQDPDILMVGEIRDEETARTAVRAAITGRLLLSTLHTSDTAAAIPRLRDLGIHDGFLADALSGVIAQRLVRRLCPHCRRPCMIDAKGASRLGLPEGTTLFRAAGCERCGGRGTVGRIAVHEVLEVSDRIRDGIRKGCSASELAFLARENGLKTLRENAETLLLSGEIDKTEYCRVCGIPTEEEHEQT</sequence>
<dbReference type="Proteomes" id="UP000824102">
    <property type="component" value="Unassembled WGS sequence"/>
</dbReference>
<evidence type="ECO:0000256" key="1">
    <source>
        <dbReference type="ARBA" id="ARBA00006611"/>
    </source>
</evidence>